<reference evidence="1 2" key="1">
    <citation type="submission" date="2016-11" db="EMBL/GenBank/DDBJ databases">
        <authorList>
            <person name="Jaros S."/>
            <person name="Januszkiewicz K."/>
            <person name="Wedrychowicz H."/>
        </authorList>
    </citation>
    <scope>NUCLEOTIDE SEQUENCE [LARGE SCALE GENOMIC DNA]</scope>
    <source>
        <strain evidence="1 2">DSM 14214</strain>
    </source>
</reference>
<organism evidence="1 2">
    <name type="scientific">Anaerotignum lactatifermentans DSM 14214</name>
    <dbReference type="NCBI Taxonomy" id="1121323"/>
    <lineage>
        <taxon>Bacteria</taxon>
        <taxon>Bacillati</taxon>
        <taxon>Bacillota</taxon>
        <taxon>Clostridia</taxon>
        <taxon>Lachnospirales</taxon>
        <taxon>Anaerotignaceae</taxon>
        <taxon>Anaerotignum</taxon>
    </lineage>
</organism>
<gene>
    <name evidence="1" type="ORF">SAMN02745138_03379</name>
</gene>
<sequence>MERQRIINALNEKPTCMANISSANGTLTLKGDWTEAAVEALKPVLDAWKFYGEYGMRVYEYPYSRQNNNRV</sequence>
<dbReference type="Proteomes" id="UP000183975">
    <property type="component" value="Unassembled WGS sequence"/>
</dbReference>
<name>A0A1M7ACE5_9FIRM</name>
<evidence type="ECO:0000313" key="1">
    <source>
        <dbReference type="EMBL" id="SHL40431.1"/>
    </source>
</evidence>
<evidence type="ECO:0000313" key="2">
    <source>
        <dbReference type="Proteomes" id="UP000183975"/>
    </source>
</evidence>
<dbReference type="EMBL" id="FRAH01000105">
    <property type="protein sequence ID" value="SHL40431.1"/>
    <property type="molecule type" value="Genomic_DNA"/>
</dbReference>
<accession>A0A1M7ACE5</accession>
<protein>
    <submittedName>
        <fullName evidence="1">Uncharacterized protein</fullName>
    </submittedName>
</protein>
<dbReference type="AlphaFoldDB" id="A0A1M7ACE5"/>
<keyword evidence="2" id="KW-1185">Reference proteome</keyword>
<proteinExistence type="predicted"/>